<gene>
    <name evidence="1" type="ORF">PsorP6_013147</name>
</gene>
<proteinExistence type="predicted"/>
<protein>
    <submittedName>
        <fullName evidence="1">Uncharacterized protein</fullName>
    </submittedName>
</protein>
<dbReference type="EMBL" id="CM047592">
    <property type="protein sequence ID" value="KAI9917610.1"/>
    <property type="molecule type" value="Genomic_DNA"/>
</dbReference>
<evidence type="ECO:0000313" key="2">
    <source>
        <dbReference type="Proteomes" id="UP001163321"/>
    </source>
</evidence>
<keyword evidence="2" id="KW-1185">Reference proteome</keyword>
<accession>A0ACC0WG30</accession>
<organism evidence="1 2">
    <name type="scientific">Peronosclerospora sorghi</name>
    <dbReference type="NCBI Taxonomy" id="230839"/>
    <lineage>
        <taxon>Eukaryota</taxon>
        <taxon>Sar</taxon>
        <taxon>Stramenopiles</taxon>
        <taxon>Oomycota</taxon>
        <taxon>Peronosporomycetes</taxon>
        <taxon>Peronosporales</taxon>
        <taxon>Peronosporaceae</taxon>
        <taxon>Peronosclerospora</taxon>
    </lineage>
</organism>
<name>A0ACC0WG30_9STRA</name>
<sequence length="75" mass="8818">MEQDNYDTYNVTLYHFSHVCVIKRLSNVVLVALSALVGDFIYRKRNTIQELNGKSELRFELLQNQMEAKKRKIAL</sequence>
<evidence type="ECO:0000313" key="1">
    <source>
        <dbReference type="EMBL" id="KAI9917610.1"/>
    </source>
</evidence>
<dbReference type="Proteomes" id="UP001163321">
    <property type="component" value="Chromosome 13"/>
</dbReference>
<comment type="caution">
    <text evidence="1">The sequence shown here is derived from an EMBL/GenBank/DDBJ whole genome shotgun (WGS) entry which is preliminary data.</text>
</comment>
<reference evidence="1 2" key="1">
    <citation type="journal article" date="2022" name="bioRxiv">
        <title>The genome of the oomycete Peronosclerospora sorghi, a cosmopolitan pathogen of maize and sorghum, is inflated with dispersed pseudogenes.</title>
        <authorList>
            <person name="Fletcher K."/>
            <person name="Martin F."/>
            <person name="Isakeit T."/>
            <person name="Cavanaugh K."/>
            <person name="Magill C."/>
            <person name="Michelmore R."/>
        </authorList>
    </citation>
    <scope>NUCLEOTIDE SEQUENCE [LARGE SCALE GENOMIC DNA]</scope>
    <source>
        <strain evidence="1">P6</strain>
    </source>
</reference>